<feature type="chain" id="PRO_5039923230" description="Secreted protein" evidence="1">
    <location>
        <begin position="22"/>
        <end position="82"/>
    </location>
</feature>
<name>A0A9J5XYK4_SOLCO</name>
<evidence type="ECO:0008006" key="4">
    <source>
        <dbReference type="Google" id="ProtNLM"/>
    </source>
</evidence>
<keyword evidence="1" id="KW-0732">Signal</keyword>
<dbReference type="AlphaFoldDB" id="A0A9J5XYK4"/>
<dbReference type="Proteomes" id="UP000824120">
    <property type="component" value="Chromosome 8"/>
</dbReference>
<proteinExistence type="predicted"/>
<protein>
    <recommendedName>
        <fullName evidence="4">Secreted protein</fullName>
    </recommendedName>
</protein>
<evidence type="ECO:0000313" key="2">
    <source>
        <dbReference type="EMBL" id="KAG5593427.1"/>
    </source>
</evidence>
<organism evidence="2 3">
    <name type="scientific">Solanum commersonii</name>
    <name type="common">Commerson's wild potato</name>
    <name type="synonym">Commerson's nightshade</name>
    <dbReference type="NCBI Taxonomy" id="4109"/>
    <lineage>
        <taxon>Eukaryota</taxon>
        <taxon>Viridiplantae</taxon>
        <taxon>Streptophyta</taxon>
        <taxon>Embryophyta</taxon>
        <taxon>Tracheophyta</taxon>
        <taxon>Spermatophyta</taxon>
        <taxon>Magnoliopsida</taxon>
        <taxon>eudicotyledons</taxon>
        <taxon>Gunneridae</taxon>
        <taxon>Pentapetalae</taxon>
        <taxon>asterids</taxon>
        <taxon>lamiids</taxon>
        <taxon>Solanales</taxon>
        <taxon>Solanaceae</taxon>
        <taxon>Solanoideae</taxon>
        <taxon>Solaneae</taxon>
        <taxon>Solanum</taxon>
    </lineage>
</organism>
<accession>A0A9J5XYK4</accession>
<reference evidence="2 3" key="1">
    <citation type="submission" date="2020-09" db="EMBL/GenBank/DDBJ databases">
        <title>De no assembly of potato wild relative species, Solanum commersonii.</title>
        <authorList>
            <person name="Cho K."/>
        </authorList>
    </citation>
    <scope>NUCLEOTIDE SEQUENCE [LARGE SCALE GENOMIC DNA]</scope>
    <source>
        <strain evidence="2">LZ3.2</strain>
        <tissue evidence="2">Leaf</tissue>
    </source>
</reference>
<evidence type="ECO:0000313" key="3">
    <source>
        <dbReference type="Proteomes" id="UP000824120"/>
    </source>
</evidence>
<feature type="signal peptide" evidence="1">
    <location>
        <begin position="1"/>
        <end position="21"/>
    </location>
</feature>
<sequence>MFSWSWRWRWRWNSFFWSVLYQKQRVILPSRVLDYCIRTGSSSKYFNGGGRGVNDPKGVTKQKLHVIFNLYLNMKFNHTLLA</sequence>
<dbReference type="EMBL" id="JACXVP010000008">
    <property type="protein sequence ID" value="KAG5593427.1"/>
    <property type="molecule type" value="Genomic_DNA"/>
</dbReference>
<comment type="caution">
    <text evidence="2">The sequence shown here is derived from an EMBL/GenBank/DDBJ whole genome shotgun (WGS) entry which is preliminary data.</text>
</comment>
<evidence type="ECO:0000256" key="1">
    <source>
        <dbReference type="SAM" id="SignalP"/>
    </source>
</evidence>
<keyword evidence="3" id="KW-1185">Reference proteome</keyword>
<gene>
    <name evidence="2" type="ORF">H5410_043941</name>
</gene>